<feature type="transmembrane region" description="Helical" evidence="5">
    <location>
        <begin position="53"/>
        <end position="74"/>
    </location>
</feature>
<dbReference type="Proteomes" id="UP001157167">
    <property type="component" value="Unassembled WGS sequence"/>
</dbReference>
<keyword evidence="2 5" id="KW-0812">Transmembrane</keyword>
<gene>
    <name evidence="7" type="ORF">GCM10007933_31570</name>
</gene>
<evidence type="ECO:0000256" key="2">
    <source>
        <dbReference type="ARBA" id="ARBA00022692"/>
    </source>
</evidence>
<evidence type="ECO:0000313" key="7">
    <source>
        <dbReference type="EMBL" id="GLT23689.1"/>
    </source>
</evidence>
<organism evidence="7 8">
    <name type="scientific">Zoogloea oryzae</name>
    <dbReference type="NCBI Taxonomy" id="310767"/>
    <lineage>
        <taxon>Bacteria</taxon>
        <taxon>Pseudomonadati</taxon>
        <taxon>Pseudomonadota</taxon>
        <taxon>Betaproteobacteria</taxon>
        <taxon>Rhodocyclales</taxon>
        <taxon>Zoogloeaceae</taxon>
        <taxon>Zoogloea</taxon>
    </lineage>
</organism>
<dbReference type="Pfam" id="PF06803">
    <property type="entry name" value="DUF1232"/>
    <property type="match status" value="1"/>
</dbReference>
<evidence type="ECO:0000313" key="8">
    <source>
        <dbReference type="Proteomes" id="UP001157167"/>
    </source>
</evidence>
<proteinExistence type="predicted"/>
<evidence type="ECO:0000256" key="5">
    <source>
        <dbReference type="SAM" id="Phobius"/>
    </source>
</evidence>
<keyword evidence="8" id="KW-1185">Reference proteome</keyword>
<evidence type="ECO:0000256" key="3">
    <source>
        <dbReference type="ARBA" id="ARBA00022989"/>
    </source>
</evidence>
<evidence type="ECO:0000256" key="4">
    <source>
        <dbReference type="ARBA" id="ARBA00023136"/>
    </source>
</evidence>
<dbReference type="EMBL" id="BSPX01000056">
    <property type="protein sequence ID" value="GLT23689.1"/>
    <property type="molecule type" value="Genomic_DNA"/>
</dbReference>
<reference evidence="8" key="1">
    <citation type="journal article" date="2019" name="Int. J. Syst. Evol. Microbiol.">
        <title>The Global Catalogue of Microorganisms (GCM) 10K type strain sequencing project: providing services to taxonomists for standard genome sequencing and annotation.</title>
        <authorList>
            <consortium name="The Broad Institute Genomics Platform"/>
            <consortium name="The Broad Institute Genome Sequencing Center for Infectious Disease"/>
            <person name="Wu L."/>
            <person name="Ma J."/>
        </authorList>
    </citation>
    <scope>NUCLEOTIDE SEQUENCE [LARGE SCALE GENOMIC DNA]</scope>
    <source>
        <strain evidence="8">NBRC 102407</strain>
    </source>
</reference>
<dbReference type="InterPro" id="IPR010652">
    <property type="entry name" value="DUF1232"/>
</dbReference>
<sequence>MFKKLTALYALIRKDARILWYALRHPARPAWLVPSVALIGLYLLSPIDLIPDVLPVIGLVDDFVLIPLVIAWLVSRLPAELKRGFADDGRTIDVAPVRR</sequence>
<accession>A0ABQ6FF74</accession>
<keyword evidence="3 5" id="KW-1133">Transmembrane helix</keyword>
<keyword evidence="4 5" id="KW-0472">Membrane</keyword>
<dbReference type="RefSeq" id="WP_284188873.1">
    <property type="nucleotide sequence ID" value="NZ_BSPX01000056.1"/>
</dbReference>
<comment type="caution">
    <text evidence="7">The sequence shown here is derived from an EMBL/GenBank/DDBJ whole genome shotgun (WGS) entry which is preliminary data.</text>
</comment>
<feature type="domain" description="DUF1232" evidence="6">
    <location>
        <begin position="36"/>
        <end position="68"/>
    </location>
</feature>
<evidence type="ECO:0000259" key="6">
    <source>
        <dbReference type="Pfam" id="PF06803"/>
    </source>
</evidence>
<comment type="subcellular location">
    <subcellularLocation>
        <location evidence="1">Endomembrane system</location>
        <topology evidence="1">Multi-pass membrane protein</topology>
    </subcellularLocation>
</comment>
<feature type="transmembrane region" description="Helical" evidence="5">
    <location>
        <begin position="30"/>
        <end position="47"/>
    </location>
</feature>
<evidence type="ECO:0000256" key="1">
    <source>
        <dbReference type="ARBA" id="ARBA00004127"/>
    </source>
</evidence>
<name>A0ABQ6FF74_9RHOO</name>
<protein>
    <recommendedName>
        <fullName evidence="6">DUF1232 domain-containing protein</fullName>
    </recommendedName>
</protein>